<dbReference type="Proteomes" id="UP001158576">
    <property type="component" value="Chromosome XSR"/>
</dbReference>
<organism evidence="2 3">
    <name type="scientific">Oikopleura dioica</name>
    <name type="common">Tunicate</name>
    <dbReference type="NCBI Taxonomy" id="34765"/>
    <lineage>
        <taxon>Eukaryota</taxon>
        <taxon>Metazoa</taxon>
        <taxon>Chordata</taxon>
        <taxon>Tunicata</taxon>
        <taxon>Appendicularia</taxon>
        <taxon>Copelata</taxon>
        <taxon>Oikopleuridae</taxon>
        <taxon>Oikopleura</taxon>
    </lineage>
</organism>
<dbReference type="SUPFAM" id="SSF56808">
    <property type="entry name" value="Ribosomal protein L1"/>
    <property type="match status" value="1"/>
</dbReference>
<accession>A0ABN7S9C6</accession>
<dbReference type="CDD" id="cd00403">
    <property type="entry name" value="Ribosomal_L1"/>
    <property type="match status" value="1"/>
</dbReference>
<feature type="compositionally biased region" description="Basic and acidic residues" evidence="1">
    <location>
        <begin position="310"/>
        <end position="322"/>
    </location>
</feature>
<dbReference type="Gene3D" id="3.30.190.20">
    <property type="match status" value="1"/>
</dbReference>
<evidence type="ECO:0000313" key="2">
    <source>
        <dbReference type="EMBL" id="CAG5095249.1"/>
    </source>
</evidence>
<feature type="region of interest" description="Disordered" evidence="1">
    <location>
        <begin position="271"/>
        <end position="396"/>
    </location>
</feature>
<sequence length="396" mass="45689">MEAIADQDLKTAITAVSKLIQFENKGQLLNINSAEKIFLKVQMHRIPNLGGTQELRVRNILPNRLFPEDASTCFIIKNTDEKKDDENCIEKTKELLKEQGITGDMFITLDQLKKEYKGHELKRKLAQQFDVFFSDSRIAQLALPHLGKEFMSRRRVPFVIRMERVHKIKQEVDLVLRTVQFIVSGKGDNVNVHFGHTQMSHEQLIENIKSLIEKLGELIPRGVKNIKCLHVQGTNTKAIPIYRCNKMDPSVNEPSGIELERQNMQKQLKEMMSDVQIKQKKRSKERSSLIDQEKVASQMPKKEKNKQKRKTEEKAQEEKENEQPESAPVKKEKKKKAVEAEEPEPVKEEAKKKAKKGKKEAEKVEKKVAEKVESKPELGKRRASTRSQKAKRAKIE</sequence>
<feature type="compositionally biased region" description="Basic residues" evidence="1">
    <location>
        <begin position="381"/>
        <end position="396"/>
    </location>
</feature>
<keyword evidence="3" id="KW-1185">Reference proteome</keyword>
<reference evidence="2 3" key="1">
    <citation type="submission" date="2021-04" db="EMBL/GenBank/DDBJ databases">
        <authorList>
            <person name="Bliznina A."/>
        </authorList>
    </citation>
    <scope>NUCLEOTIDE SEQUENCE [LARGE SCALE GENOMIC DNA]</scope>
</reference>
<evidence type="ECO:0000313" key="3">
    <source>
        <dbReference type="Proteomes" id="UP001158576"/>
    </source>
</evidence>
<evidence type="ECO:0000256" key="1">
    <source>
        <dbReference type="SAM" id="MobiDB-lite"/>
    </source>
</evidence>
<feature type="compositionally biased region" description="Basic and acidic residues" evidence="1">
    <location>
        <begin position="285"/>
        <end position="294"/>
    </location>
</feature>
<dbReference type="InterPro" id="IPR028364">
    <property type="entry name" value="Ribosomal_uL1/biogenesis"/>
</dbReference>
<feature type="compositionally biased region" description="Basic and acidic residues" evidence="1">
    <location>
        <begin position="359"/>
        <end position="380"/>
    </location>
</feature>
<dbReference type="Pfam" id="PF00687">
    <property type="entry name" value="Ribosomal_L1"/>
    <property type="match status" value="1"/>
</dbReference>
<protein>
    <submittedName>
        <fullName evidence="2">Oidioi.mRNA.OKI2018_I69.XSR.g14101.t1.cds</fullName>
    </submittedName>
</protein>
<dbReference type="EMBL" id="OU015569">
    <property type="protein sequence ID" value="CAG5095249.1"/>
    <property type="molecule type" value="Genomic_DNA"/>
</dbReference>
<proteinExistence type="predicted"/>
<dbReference type="InterPro" id="IPR023674">
    <property type="entry name" value="Ribosomal_uL1-like"/>
</dbReference>
<gene>
    <name evidence="2" type="ORF">OKIOD_LOCUS5659</name>
</gene>
<name>A0ABN7S9C6_OIKDI</name>